<accession>A0ABM9RS56</accession>
<evidence type="ECO:0000313" key="1">
    <source>
        <dbReference type="EMBL" id="CEJ74912.1"/>
    </source>
</evidence>
<organism evidence="1 2">
    <name type="scientific">Paraclostridium sordellii</name>
    <name type="common">Clostridium sordellii</name>
    <dbReference type="NCBI Taxonomy" id="1505"/>
    <lineage>
        <taxon>Bacteria</taxon>
        <taxon>Bacillati</taxon>
        <taxon>Bacillota</taxon>
        <taxon>Clostridia</taxon>
        <taxon>Peptostreptococcales</taxon>
        <taxon>Peptostreptococcaceae</taxon>
        <taxon>Paraclostridium</taxon>
    </lineage>
</organism>
<gene>
    <name evidence="1" type="ORF">ATCC9714_28001</name>
</gene>
<dbReference type="GeneID" id="97538623"/>
<reference evidence="1 2" key="1">
    <citation type="submission" date="2014-11" db="EMBL/GenBank/DDBJ databases">
        <authorList>
            <person name="Aslett M.A."/>
            <person name="De Silva N."/>
        </authorList>
    </citation>
    <scope>NUCLEOTIDE SEQUENCE [LARGE SCALE GENOMIC DNA]</scope>
    <source>
        <strain evidence="1 2">ATCC9714</strain>
    </source>
</reference>
<dbReference type="Gene3D" id="3.30.565.40">
    <property type="entry name" value="Fervidobacterium nodosum Rt17-B1 like"/>
    <property type="match status" value="1"/>
</dbReference>
<dbReference type="EMBL" id="LN679998">
    <property type="protein sequence ID" value="CEJ74912.1"/>
    <property type="molecule type" value="Genomic_DNA"/>
</dbReference>
<dbReference type="RefSeq" id="WP_057574329.1">
    <property type="nucleotide sequence ID" value="NZ_CDNJ01000014.1"/>
</dbReference>
<evidence type="ECO:0000313" key="2">
    <source>
        <dbReference type="Proteomes" id="UP000032811"/>
    </source>
</evidence>
<dbReference type="Proteomes" id="UP000032811">
    <property type="component" value="Chromosome 1"/>
</dbReference>
<keyword evidence="2" id="KW-1185">Reference proteome</keyword>
<protein>
    <submittedName>
        <fullName evidence="1">Uncharacterized protein</fullName>
    </submittedName>
</protein>
<sequence length="188" mass="22939">MVDIKTKYINIYNDKLNCTIEYPEIYIKEKDIFIQQINSRIKEDINIFIDMENDNFKIDKDKSNIFIDYKLHFNKNNIVSLSIIFSEIYRYKCLINYVKTYNFDLNKEQIINIQDLIKEKYIDNSITGKILNEYVDYMQNFYIEEGSINFVYSSYEIYNMNEIIEKEIKFKDIYNYLSEYTIQRIMGE</sequence>
<proteinExistence type="predicted"/>
<name>A0ABM9RS56_PARSO</name>